<evidence type="ECO:0000256" key="13">
    <source>
        <dbReference type="RuleBase" id="RU361130"/>
    </source>
</evidence>
<dbReference type="GO" id="GO:0006457">
    <property type="term" value="P:protein folding"/>
    <property type="evidence" value="ECO:0007669"/>
    <property type="project" value="TreeGrafter"/>
</dbReference>
<dbReference type="InterPro" id="IPR005788">
    <property type="entry name" value="PDI_thioredoxin-like_dom"/>
</dbReference>
<dbReference type="InterPro" id="IPR005792">
    <property type="entry name" value="Prot_disulphide_isomerase"/>
</dbReference>
<dbReference type="PROSITE" id="PS51352">
    <property type="entry name" value="THIOREDOXIN_2"/>
    <property type="match status" value="3"/>
</dbReference>
<keyword evidence="5 13" id="KW-0732">Signal</keyword>
<dbReference type="CDD" id="cd02961">
    <property type="entry name" value="PDI_a_family"/>
    <property type="match status" value="2"/>
</dbReference>
<evidence type="ECO:0000256" key="10">
    <source>
        <dbReference type="ARBA" id="ARBA00023284"/>
    </source>
</evidence>
<evidence type="ECO:0000256" key="1">
    <source>
        <dbReference type="ARBA" id="ARBA00001182"/>
    </source>
</evidence>
<evidence type="ECO:0000256" key="6">
    <source>
        <dbReference type="ARBA" id="ARBA00022737"/>
    </source>
</evidence>
<dbReference type="GO" id="GO:0003756">
    <property type="term" value="F:protein disulfide isomerase activity"/>
    <property type="evidence" value="ECO:0007669"/>
    <property type="project" value="UniProtKB-EC"/>
</dbReference>
<dbReference type="AlphaFoldDB" id="A0A6P8IJX6"/>
<dbReference type="InterPro" id="IPR013766">
    <property type="entry name" value="Thioredoxin_domain"/>
</dbReference>
<keyword evidence="7" id="KW-0256">Endoplasmic reticulum</keyword>
<evidence type="ECO:0000256" key="4">
    <source>
        <dbReference type="ARBA" id="ARBA00012723"/>
    </source>
</evidence>
<feature type="compositionally biased region" description="Acidic residues" evidence="14">
    <location>
        <begin position="49"/>
        <end position="58"/>
    </location>
</feature>
<feature type="domain" description="Thioredoxin" evidence="15">
    <location>
        <begin position="28"/>
        <end position="164"/>
    </location>
</feature>
<dbReference type="NCBIfam" id="TIGR01130">
    <property type="entry name" value="ER_PDI_fam"/>
    <property type="match status" value="1"/>
</dbReference>
<evidence type="ECO:0000256" key="7">
    <source>
        <dbReference type="ARBA" id="ARBA00022824"/>
    </source>
</evidence>
<evidence type="ECO:0000259" key="15">
    <source>
        <dbReference type="PROSITE" id="PS51352"/>
    </source>
</evidence>
<feature type="region of interest" description="Disordered" evidence="14">
    <location>
        <begin position="27"/>
        <end position="58"/>
    </location>
</feature>
<dbReference type="FunFam" id="3.40.30.10:FF:000017">
    <property type="entry name" value="Protein disulfide-isomerase A4"/>
    <property type="match status" value="1"/>
</dbReference>
<evidence type="ECO:0000256" key="14">
    <source>
        <dbReference type="SAM" id="MobiDB-lite"/>
    </source>
</evidence>
<dbReference type="Pfam" id="PF00085">
    <property type="entry name" value="Thioredoxin"/>
    <property type="match status" value="3"/>
</dbReference>
<dbReference type="PRINTS" id="PR00421">
    <property type="entry name" value="THIOREDOXIN"/>
</dbReference>
<proteinExistence type="inferred from homology"/>
<dbReference type="RefSeq" id="XP_031566743.1">
    <property type="nucleotide sequence ID" value="XM_031710883.1"/>
</dbReference>
<keyword evidence="6" id="KW-0677">Repeat</keyword>
<keyword evidence="9 13" id="KW-0413">Isomerase</keyword>
<dbReference type="FunFam" id="3.40.30.10:FF:000084">
    <property type="entry name" value="Protein disulfide-isomerase A4"/>
    <property type="match status" value="1"/>
</dbReference>
<dbReference type="InParanoid" id="A0A6P8IJX6"/>
<dbReference type="GO" id="GO:0009986">
    <property type="term" value="C:cell surface"/>
    <property type="evidence" value="ECO:0007669"/>
    <property type="project" value="TreeGrafter"/>
</dbReference>
<feature type="chain" id="PRO_5028525430" description="Protein disulfide-isomerase" evidence="13">
    <location>
        <begin position="25"/>
        <end position="641"/>
    </location>
</feature>
<dbReference type="PROSITE" id="PS00194">
    <property type="entry name" value="THIOREDOXIN_1"/>
    <property type="match status" value="3"/>
</dbReference>
<dbReference type="FunFam" id="3.40.30.10:FF:000076">
    <property type="entry name" value="Protein disulfide-isomerase A4"/>
    <property type="match status" value="1"/>
</dbReference>
<dbReference type="GeneID" id="116301764"/>
<dbReference type="PANTHER" id="PTHR18929:SF210">
    <property type="entry name" value="PROTEIN DISULFIDE-ISOMERASE A4"/>
    <property type="match status" value="1"/>
</dbReference>
<evidence type="ECO:0000256" key="9">
    <source>
        <dbReference type="ARBA" id="ARBA00023235"/>
    </source>
</evidence>
<dbReference type="PANTHER" id="PTHR18929">
    <property type="entry name" value="PROTEIN DISULFIDE ISOMERASE"/>
    <property type="match status" value="1"/>
</dbReference>
<organism evidence="16 17">
    <name type="scientific">Actinia tenebrosa</name>
    <name type="common">Australian red waratah sea anemone</name>
    <dbReference type="NCBI Taxonomy" id="6105"/>
    <lineage>
        <taxon>Eukaryota</taxon>
        <taxon>Metazoa</taxon>
        <taxon>Cnidaria</taxon>
        <taxon>Anthozoa</taxon>
        <taxon>Hexacorallia</taxon>
        <taxon>Actiniaria</taxon>
        <taxon>Actiniidae</taxon>
        <taxon>Actinia</taxon>
    </lineage>
</organism>
<dbReference type="EC" id="5.3.4.1" evidence="4 13"/>
<comment type="subcellular location">
    <subcellularLocation>
        <location evidence="2">Endoplasmic reticulum lumen</location>
    </subcellularLocation>
</comment>
<keyword evidence="8 11" id="KW-1015">Disulfide bond</keyword>
<evidence type="ECO:0000256" key="5">
    <source>
        <dbReference type="ARBA" id="ARBA00022729"/>
    </source>
</evidence>
<dbReference type="FunFam" id="3.40.30.10:FF:000126">
    <property type="entry name" value="Protein disulfide-isomerase A4"/>
    <property type="match status" value="1"/>
</dbReference>
<reference evidence="17" key="1">
    <citation type="submission" date="2025-08" db="UniProtKB">
        <authorList>
            <consortium name="RefSeq"/>
        </authorList>
    </citation>
    <scope>IDENTIFICATION</scope>
    <source>
        <tissue evidence="17">Tentacle</tissue>
    </source>
</reference>
<dbReference type="FunFam" id="3.40.30.10:FF:000023">
    <property type="entry name" value="Protein disulfide-isomerase"/>
    <property type="match status" value="1"/>
</dbReference>
<keyword evidence="10 11" id="KW-0676">Redox-active center</keyword>
<evidence type="ECO:0000256" key="3">
    <source>
        <dbReference type="ARBA" id="ARBA00006347"/>
    </source>
</evidence>
<feature type="domain" description="Thioredoxin" evidence="15">
    <location>
        <begin position="503"/>
        <end position="632"/>
    </location>
</feature>
<dbReference type="InterPro" id="IPR036249">
    <property type="entry name" value="Thioredoxin-like_sf"/>
</dbReference>
<evidence type="ECO:0000256" key="11">
    <source>
        <dbReference type="PIRSR" id="PIRSR605792-51"/>
    </source>
</evidence>
<dbReference type="FunCoup" id="A0A6P8IJX6">
    <property type="interactions" value="265"/>
</dbReference>
<dbReference type="GO" id="GO:0005788">
    <property type="term" value="C:endoplasmic reticulum lumen"/>
    <property type="evidence" value="ECO:0007669"/>
    <property type="project" value="UniProtKB-SubCell"/>
</dbReference>
<dbReference type="CDD" id="cd02995">
    <property type="entry name" value="PDI_a_PDI_a'_C"/>
    <property type="match status" value="1"/>
</dbReference>
<accession>A0A6P8IJX6</accession>
<protein>
    <recommendedName>
        <fullName evidence="4 13">Protein disulfide-isomerase</fullName>
        <ecNumber evidence="4 13">5.3.4.1</ecNumber>
    </recommendedName>
</protein>
<dbReference type="OrthoDB" id="427280at2759"/>
<sequence>MAFLQKITYFLLLFVLLSACLTHAEEETKEEKLEPVETTTSEESKTEEEPVNEDEIKEEDDVLVLTAKNFDNAIEKHNDILVEFYAPWCGHCKSLAPEYAKAAKKMKANDPPVAFAKVDATVHSDLAQKYDVSGYPTLKFFKKGEVHDYDGPRNEMGIIDYMKKRADPNWKPPPPAVLTLTKHNFYETIQKESLILVEFYAPWCGHCKSLAPEYEKAAQELKNNDPPIPLAKVDATEESELAKKYDVQGYPTLKVFRAGKPSEYKGERNQYAITSYMKNQVGPSSRLLSSLKAVKDMMKEKDDVTIVGFFSDEKDPLLEKYLDANNDIREEYTFVHTFDDAAKKFYDIKESSIVLFQPERFRSKYEPKHFVFEGKEATPEKLQAFYKEKMVPLVGQINTYDQEKKYSARPLCVVYYTVDFGFDNRVATQIWRKKVVEVAKDHRDITFAIANEDDFQDKLKDFGLDDSGEEINVGCFDNKGKRYRMDPEEEFSEDSFREFIEEFKAGNLKPVIKSQPVPKSNNGPVKIVVGKNFDDIVMDTSKDVLIEFYAPWCGHCKALEPVYKKVGKHFKDNKNVVIAKMDATANDVPTGYTAEGFPTIYFATAKDKKNPIKFEGQRQLDDFIKFVNDKATVSKASKEEL</sequence>
<feature type="signal peptide" evidence="13">
    <location>
        <begin position="1"/>
        <end position="24"/>
    </location>
</feature>
<evidence type="ECO:0000256" key="12">
    <source>
        <dbReference type="RuleBase" id="RU004208"/>
    </source>
</evidence>
<feature type="domain" description="Thioredoxin" evidence="15">
    <location>
        <begin position="166"/>
        <end position="282"/>
    </location>
</feature>
<comment type="catalytic activity">
    <reaction evidence="1 13">
        <text>Catalyzes the rearrangement of -S-S- bonds in proteins.</text>
        <dbReference type="EC" id="5.3.4.1"/>
    </reaction>
</comment>
<name>A0A6P8IJX6_ACTTE</name>
<keyword evidence="16" id="KW-1185">Reference proteome</keyword>
<gene>
    <name evidence="17" type="primary">LOC116301764</name>
</gene>
<dbReference type="GO" id="GO:0034976">
    <property type="term" value="P:response to endoplasmic reticulum stress"/>
    <property type="evidence" value="ECO:0007669"/>
    <property type="project" value="TreeGrafter"/>
</dbReference>
<comment type="similarity">
    <text evidence="3 12">Belongs to the protein disulfide isomerase family.</text>
</comment>
<dbReference type="SUPFAM" id="SSF52833">
    <property type="entry name" value="Thioredoxin-like"/>
    <property type="match status" value="5"/>
</dbReference>
<feature type="disulfide bond" description="Redox-active" evidence="11">
    <location>
        <begin position="204"/>
        <end position="207"/>
    </location>
</feature>
<evidence type="ECO:0000256" key="2">
    <source>
        <dbReference type="ARBA" id="ARBA00004319"/>
    </source>
</evidence>
<dbReference type="KEGG" id="aten:116301764"/>
<dbReference type="Pfam" id="PF13848">
    <property type="entry name" value="Thioredoxin_6"/>
    <property type="match status" value="1"/>
</dbReference>
<dbReference type="NCBIfam" id="TIGR01126">
    <property type="entry name" value="pdi_dom"/>
    <property type="match status" value="3"/>
</dbReference>
<evidence type="ECO:0000313" key="17">
    <source>
        <dbReference type="RefSeq" id="XP_031566743.1"/>
    </source>
</evidence>
<dbReference type="Proteomes" id="UP000515163">
    <property type="component" value="Unplaced"/>
</dbReference>
<evidence type="ECO:0000256" key="8">
    <source>
        <dbReference type="ARBA" id="ARBA00023157"/>
    </source>
</evidence>
<dbReference type="Gene3D" id="3.40.30.10">
    <property type="entry name" value="Glutaredoxin"/>
    <property type="match status" value="5"/>
</dbReference>
<feature type="disulfide bond" description="Redox-active" evidence="11">
    <location>
        <begin position="553"/>
        <end position="556"/>
    </location>
</feature>
<dbReference type="PROSITE" id="PS51257">
    <property type="entry name" value="PROKAR_LIPOPROTEIN"/>
    <property type="match status" value="1"/>
</dbReference>
<evidence type="ECO:0000313" key="16">
    <source>
        <dbReference type="Proteomes" id="UP000515163"/>
    </source>
</evidence>
<dbReference type="InterPro" id="IPR017937">
    <property type="entry name" value="Thioredoxin_CS"/>
</dbReference>